<evidence type="ECO:0000313" key="8">
    <source>
        <dbReference type="Proteomes" id="UP000694420"/>
    </source>
</evidence>
<dbReference type="Ensembl" id="ENSNPET00000014011.1">
    <property type="protein sequence ID" value="ENSNPEP00000013675.1"/>
    <property type="gene ID" value="ENSNPEG00000010225.1"/>
</dbReference>
<dbReference type="AlphaFoldDB" id="A0A8C6ZI41"/>
<accession>A0A8C6ZI41</accession>
<evidence type="ECO:0000256" key="2">
    <source>
        <dbReference type="ARBA" id="ARBA00022525"/>
    </source>
</evidence>
<keyword evidence="6" id="KW-1133">Transmembrane helix</keyword>
<name>A0A8C6ZI41_NOTPE</name>
<keyword evidence="6" id="KW-0472">Membrane</keyword>
<dbReference type="GO" id="GO:0045840">
    <property type="term" value="P:positive regulation of mitotic nuclear division"/>
    <property type="evidence" value="ECO:0007669"/>
    <property type="project" value="TreeGrafter"/>
</dbReference>
<keyword evidence="6" id="KW-0812">Transmembrane</keyword>
<keyword evidence="5" id="KW-1015">Disulfide bond</keyword>
<keyword evidence="2" id="KW-0964">Secreted</keyword>
<sequence>ALTRLSHVSAGVFVAVCHALENTTAALSGPPVAAAVRSHFNDCPDSHSQFCFHGTCRFLIQEDKPGALCLLGTHADLLAVVAANQKKQTITALVVVSVVASAVLIAVCVLIHCCRLRKPCEWCRAAPGRHDKPGGLLKGGASCCHAETGRSSAAARRPAPRLPGITALLCFPAAV</sequence>
<keyword evidence="8" id="KW-1185">Reference proteome</keyword>
<dbReference type="Gene3D" id="2.10.25.10">
    <property type="entry name" value="Laminin"/>
    <property type="match status" value="1"/>
</dbReference>
<keyword evidence="3" id="KW-0245">EGF-like domain</keyword>
<dbReference type="GO" id="GO:0008083">
    <property type="term" value="F:growth factor activity"/>
    <property type="evidence" value="ECO:0007669"/>
    <property type="project" value="UniProtKB-KW"/>
</dbReference>
<evidence type="ECO:0000256" key="3">
    <source>
        <dbReference type="ARBA" id="ARBA00022536"/>
    </source>
</evidence>
<evidence type="ECO:0000256" key="1">
    <source>
        <dbReference type="ARBA" id="ARBA00004239"/>
    </source>
</evidence>
<protein>
    <submittedName>
        <fullName evidence="7">Transforming growth factor alpha</fullName>
    </submittedName>
</protein>
<dbReference type="Proteomes" id="UP000694420">
    <property type="component" value="Unplaced"/>
</dbReference>
<evidence type="ECO:0000256" key="4">
    <source>
        <dbReference type="ARBA" id="ARBA00023030"/>
    </source>
</evidence>
<proteinExistence type="predicted"/>
<organism evidence="7 8">
    <name type="scientific">Nothoprocta perdicaria</name>
    <name type="common">Chilean tinamou</name>
    <name type="synonym">Crypturus perdicarius</name>
    <dbReference type="NCBI Taxonomy" id="30464"/>
    <lineage>
        <taxon>Eukaryota</taxon>
        <taxon>Metazoa</taxon>
        <taxon>Chordata</taxon>
        <taxon>Craniata</taxon>
        <taxon>Vertebrata</taxon>
        <taxon>Euteleostomi</taxon>
        <taxon>Archelosauria</taxon>
        <taxon>Archosauria</taxon>
        <taxon>Dinosauria</taxon>
        <taxon>Saurischia</taxon>
        <taxon>Theropoda</taxon>
        <taxon>Coelurosauria</taxon>
        <taxon>Aves</taxon>
        <taxon>Palaeognathae</taxon>
        <taxon>Tinamiformes</taxon>
        <taxon>Tinamidae</taxon>
        <taxon>Nothoprocta</taxon>
    </lineage>
</organism>
<evidence type="ECO:0000256" key="5">
    <source>
        <dbReference type="ARBA" id="ARBA00023157"/>
    </source>
</evidence>
<keyword evidence="4" id="KW-0339">Growth factor</keyword>
<reference evidence="7" key="1">
    <citation type="submission" date="2025-08" db="UniProtKB">
        <authorList>
            <consortium name="Ensembl"/>
        </authorList>
    </citation>
    <scope>IDENTIFICATION</scope>
</reference>
<dbReference type="GO" id="GO:0005154">
    <property type="term" value="F:epidermal growth factor receptor binding"/>
    <property type="evidence" value="ECO:0007669"/>
    <property type="project" value="TreeGrafter"/>
</dbReference>
<comment type="subcellular location">
    <subcellularLocation>
        <location evidence="1">Secreted</location>
        <location evidence="1">Extracellular space</location>
    </subcellularLocation>
</comment>
<dbReference type="GO" id="GO:0008284">
    <property type="term" value="P:positive regulation of cell population proliferation"/>
    <property type="evidence" value="ECO:0007669"/>
    <property type="project" value="TreeGrafter"/>
</dbReference>
<dbReference type="SUPFAM" id="SSF57196">
    <property type="entry name" value="EGF/Laminin"/>
    <property type="match status" value="1"/>
</dbReference>
<dbReference type="GO" id="GO:0005615">
    <property type="term" value="C:extracellular space"/>
    <property type="evidence" value="ECO:0007669"/>
    <property type="project" value="TreeGrafter"/>
</dbReference>
<feature type="transmembrane region" description="Helical" evidence="6">
    <location>
        <begin position="90"/>
        <end position="112"/>
    </location>
</feature>
<evidence type="ECO:0000313" key="7">
    <source>
        <dbReference type="Ensembl" id="ENSNPEP00000013675.1"/>
    </source>
</evidence>
<dbReference type="GO" id="GO:0007173">
    <property type="term" value="P:epidermal growth factor receptor signaling pathway"/>
    <property type="evidence" value="ECO:0007669"/>
    <property type="project" value="TreeGrafter"/>
</dbReference>
<evidence type="ECO:0000256" key="6">
    <source>
        <dbReference type="SAM" id="Phobius"/>
    </source>
</evidence>
<reference evidence="7" key="2">
    <citation type="submission" date="2025-09" db="UniProtKB">
        <authorList>
            <consortium name="Ensembl"/>
        </authorList>
    </citation>
    <scope>IDENTIFICATION</scope>
</reference>
<dbReference type="PANTHER" id="PTHR10740">
    <property type="entry name" value="TRANSFORMING GROWTH FACTOR ALPHA"/>
    <property type="match status" value="1"/>
</dbReference>
<dbReference type="PANTHER" id="PTHR10740:SF1">
    <property type="entry name" value="PROTRANSFORMING GROWTH FACTOR ALPHA"/>
    <property type="match status" value="1"/>
</dbReference>